<accession>A0AAD6HNL7</accession>
<reference evidence="4" key="2">
    <citation type="submission" date="2023-01" db="EMBL/GenBank/DDBJ databases">
        <authorList>
            <person name="Petersen C."/>
        </authorList>
    </citation>
    <scope>NUCLEOTIDE SEQUENCE</scope>
    <source>
        <strain evidence="4">IBT 17514</strain>
    </source>
</reference>
<proteinExistence type="inferred from homology"/>
<evidence type="ECO:0000313" key="5">
    <source>
        <dbReference type="Proteomes" id="UP001215712"/>
    </source>
</evidence>
<dbReference type="PROSITE" id="PS50056">
    <property type="entry name" value="TYR_PHOSPHATASE_2"/>
    <property type="match status" value="1"/>
</dbReference>
<dbReference type="InterPro" id="IPR029021">
    <property type="entry name" value="Prot-tyrosine_phosphatase-like"/>
</dbReference>
<evidence type="ECO:0000313" key="4">
    <source>
        <dbReference type="EMBL" id="KAJ5727850.1"/>
    </source>
</evidence>
<protein>
    <recommendedName>
        <fullName evidence="3">Tyrosine specific protein phosphatases domain-containing protein</fullName>
    </recommendedName>
</protein>
<dbReference type="GO" id="GO:0005737">
    <property type="term" value="C:cytoplasm"/>
    <property type="evidence" value="ECO:0007669"/>
    <property type="project" value="TreeGrafter"/>
</dbReference>
<evidence type="ECO:0000256" key="1">
    <source>
        <dbReference type="ARBA" id="ARBA00009649"/>
    </source>
</evidence>
<dbReference type="Pfam" id="PF00782">
    <property type="entry name" value="DSPc"/>
    <property type="match status" value="1"/>
</dbReference>
<dbReference type="GO" id="GO:0140096">
    <property type="term" value="F:catalytic activity, acting on a protein"/>
    <property type="evidence" value="ECO:0007669"/>
    <property type="project" value="UniProtKB-ARBA"/>
</dbReference>
<dbReference type="InterPro" id="IPR020422">
    <property type="entry name" value="TYR_PHOSPHATASE_DUAL_dom"/>
</dbReference>
<comment type="similarity">
    <text evidence="1">Belongs to the protein-tyrosine phosphatase family. Non-receptor class subfamily.</text>
</comment>
<dbReference type="Proteomes" id="UP001215712">
    <property type="component" value="Unassembled WGS sequence"/>
</dbReference>
<dbReference type="InterPro" id="IPR000387">
    <property type="entry name" value="Tyr_Pase_dom"/>
</dbReference>
<dbReference type="SMART" id="SM00195">
    <property type="entry name" value="DSPc"/>
    <property type="match status" value="1"/>
</dbReference>
<reference evidence="4" key="1">
    <citation type="journal article" date="2023" name="IMA Fungus">
        <title>Comparative genomic study of the Penicillium genus elucidates a diverse pangenome and 15 lateral gene transfer events.</title>
        <authorList>
            <person name="Petersen C."/>
            <person name="Sorensen T."/>
            <person name="Nielsen M.R."/>
            <person name="Sondergaard T.E."/>
            <person name="Sorensen J.L."/>
            <person name="Fitzpatrick D.A."/>
            <person name="Frisvad J.C."/>
            <person name="Nielsen K.L."/>
        </authorList>
    </citation>
    <scope>NUCLEOTIDE SEQUENCE</scope>
    <source>
        <strain evidence="4">IBT 17514</strain>
    </source>
</reference>
<dbReference type="GO" id="GO:0070372">
    <property type="term" value="P:regulation of ERK1 and ERK2 cascade"/>
    <property type="evidence" value="ECO:0007669"/>
    <property type="project" value="TreeGrafter"/>
</dbReference>
<gene>
    <name evidence="4" type="ORF">N7493_005670</name>
</gene>
<dbReference type="Gene3D" id="3.90.190.10">
    <property type="entry name" value="Protein tyrosine phosphatase superfamily"/>
    <property type="match status" value="1"/>
</dbReference>
<feature type="region of interest" description="Disordered" evidence="2">
    <location>
        <begin position="1"/>
        <end position="58"/>
    </location>
</feature>
<name>A0AAD6HNL7_9EURO</name>
<dbReference type="GO" id="GO:1990444">
    <property type="term" value="F:F-box domain binding"/>
    <property type="evidence" value="ECO:0007669"/>
    <property type="project" value="TreeGrafter"/>
</dbReference>
<dbReference type="EMBL" id="JAQJAN010000006">
    <property type="protein sequence ID" value="KAJ5727850.1"/>
    <property type="molecule type" value="Genomic_DNA"/>
</dbReference>
<dbReference type="PANTHER" id="PTHR46588:SF1">
    <property type="entry name" value="SERINE_THREONINE_TYROSINE-INTERACTING PROTEIN"/>
    <property type="match status" value="1"/>
</dbReference>
<dbReference type="AlphaFoldDB" id="A0AAD6HNL7"/>
<comment type="caution">
    <text evidence="4">The sequence shown here is derived from an EMBL/GenBank/DDBJ whole genome shotgun (WGS) entry which is preliminary data.</text>
</comment>
<feature type="compositionally biased region" description="Polar residues" evidence="2">
    <location>
        <begin position="27"/>
        <end position="46"/>
    </location>
</feature>
<dbReference type="GO" id="GO:0005654">
    <property type="term" value="C:nucleoplasm"/>
    <property type="evidence" value="ECO:0007669"/>
    <property type="project" value="TreeGrafter"/>
</dbReference>
<dbReference type="SUPFAM" id="SSF52799">
    <property type="entry name" value="(Phosphotyrosine protein) phosphatases II"/>
    <property type="match status" value="1"/>
</dbReference>
<sequence length="350" mass="39482">MSAFDRPPEVSMSQADADLPYERAQEYVSTTRYPTTMSPTMSQSPYSDPREHYESMDSGDENDTVIVDNKMLFPSEHCFAEGDYIPPGFFDHATLNGFTRRFKYSQWSYEMRREAQLILPFLSLGPSSVLRDSNYLRDQGFTLLLAIRNSQSALARLVSGEKAAAELGIQSDTIDVLDNQELISAFPRAIRRINDHLAGVDKGPSPPGDQAQDGMRKVLVFCETGNERSAAVVIAYVMTMMNLDVLEATRMIQQHRFCVSIEDGMKRLLTAFDSILCAKRDVERVKQMSSESNMMASTNLAPVPITKKRSFQVCKADDTMMDDGDMDMDMEDGDYLSERKPMAPFRDRVL</sequence>
<keyword evidence="5" id="KW-1185">Reference proteome</keyword>
<feature type="domain" description="Tyrosine specific protein phosphatases" evidence="3">
    <location>
        <begin position="184"/>
        <end position="256"/>
    </location>
</feature>
<organism evidence="4 5">
    <name type="scientific">Penicillium malachiteum</name>
    <dbReference type="NCBI Taxonomy" id="1324776"/>
    <lineage>
        <taxon>Eukaryota</taxon>
        <taxon>Fungi</taxon>
        <taxon>Dikarya</taxon>
        <taxon>Ascomycota</taxon>
        <taxon>Pezizomycotina</taxon>
        <taxon>Eurotiomycetes</taxon>
        <taxon>Eurotiomycetidae</taxon>
        <taxon>Eurotiales</taxon>
        <taxon>Aspergillaceae</taxon>
        <taxon>Penicillium</taxon>
    </lineage>
</organism>
<dbReference type="GO" id="GO:0062026">
    <property type="term" value="P:negative regulation of SCF-dependent proteasomal ubiquitin-dependent catabolic process"/>
    <property type="evidence" value="ECO:0007669"/>
    <property type="project" value="TreeGrafter"/>
</dbReference>
<dbReference type="CDD" id="cd14498">
    <property type="entry name" value="DSP"/>
    <property type="match status" value="1"/>
</dbReference>
<evidence type="ECO:0000256" key="2">
    <source>
        <dbReference type="SAM" id="MobiDB-lite"/>
    </source>
</evidence>
<dbReference type="PANTHER" id="PTHR46588">
    <property type="entry name" value="SERINE/THREONINE/TYROSINE-INTERACTING PROTEIN"/>
    <property type="match status" value="1"/>
</dbReference>
<evidence type="ECO:0000259" key="3">
    <source>
        <dbReference type="PROSITE" id="PS50056"/>
    </source>
</evidence>
<dbReference type="InterPro" id="IPR052449">
    <property type="entry name" value="STYX-Interacting_Phosphatase"/>
</dbReference>
<dbReference type="InterPro" id="IPR000340">
    <property type="entry name" value="Dual-sp_phosphatase_cat-dom"/>
</dbReference>